<keyword evidence="2" id="KW-1185">Reference proteome</keyword>
<evidence type="ECO:0000313" key="1">
    <source>
        <dbReference type="EMBL" id="GGH77538.1"/>
    </source>
</evidence>
<dbReference type="RefSeq" id="WP_188956420.1">
    <property type="nucleotide sequence ID" value="NZ_BMIB01000004.1"/>
</dbReference>
<gene>
    <name evidence="1" type="ORF">GCM10011379_44040</name>
</gene>
<protein>
    <submittedName>
        <fullName evidence="1">TIGR02453 family protein</fullName>
    </submittedName>
</protein>
<accession>A0A917J1J4</accession>
<dbReference type="PIRSF" id="PIRSF028451">
    <property type="entry name" value="UCP028451"/>
    <property type="match status" value="1"/>
</dbReference>
<reference evidence="1" key="1">
    <citation type="journal article" date="2014" name="Int. J. Syst. Evol. Microbiol.">
        <title>Complete genome sequence of Corynebacterium casei LMG S-19264T (=DSM 44701T), isolated from a smear-ripened cheese.</title>
        <authorList>
            <consortium name="US DOE Joint Genome Institute (JGI-PGF)"/>
            <person name="Walter F."/>
            <person name="Albersmeier A."/>
            <person name="Kalinowski J."/>
            <person name="Ruckert C."/>
        </authorList>
    </citation>
    <scope>NUCLEOTIDE SEQUENCE</scope>
    <source>
        <strain evidence="1">CGMCC 1.15290</strain>
    </source>
</reference>
<dbReference type="Pfam" id="PF09365">
    <property type="entry name" value="DUF2461"/>
    <property type="match status" value="1"/>
</dbReference>
<evidence type="ECO:0000313" key="2">
    <source>
        <dbReference type="Proteomes" id="UP000627292"/>
    </source>
</evidence>
<dbReference type="EMBL" id="BMIB01000004">
    <property type="protein sequence ID" value="GGH77538.1"/>
    <property type="molecule type" value="Genomic_DNA"/>
</dbReference>
<dbReference type="PANTHER" id="PTHR36452:SF1">
    <property type="entry name" value="DUF2461 DOMAIN-CONTAINING PROTEIN"/>
    <property type="match status" value="1"/>
</dbReference>
<comment type="caution">
    <text evidence="1">The sequence shown here is derived from an EMBL/GenBank/DDBJ whole genome shotgun (WGS) entry which is preliminary data.</text>
</comment>
<dbReference type="AlphaFoldDB" id="A0A917J1J4"/>
<dbReference type="InterPro" id="IPR012808">
    <property type="entry name" value="CHP02453"/>
</dbReference>
<reference evidence="1" key="2">
    <citation type="submission" date="2020-09" db="EMBL/GenBank/DDBJ databases">
        <authorList>
            <person name="Sun Q."/>
            <person name="Zhou Y."/>
        </authorList>
    </citation>
    <scope>NUCLEOTIDE SEQUENCE</scope>
    <source>
        <strain evidence="1">CGMCC 1.15290</strain>
    </source>
</reference>
<sequence length="222" mass="25323">MLQASTLQFLKGLKKNNVKEWFDGHRKEYDAAKADFAALIHELILKHSAKDLTLAELTAKSCLFRINRDVRFSKDKSPYKTNFGASLQREGKKSPYAGYYLHIEPGGKSFVGGGLWMPEADNLKKVRQEIDYCLEEFTGIVSNKKFVKIYNGLDNSSDLKLSRPPKGYDDTNPAIEYLKYKSFIATSTIADEEITSKGFEKRILEAFEVLQPLVYFINRSIE</sequence>
<proteinExistence type="predicted"/>
<dbReference type="Proteomes" id="UP000627292">
    <property type="component" value="Unassembled WGS sequence"/>
</dbReference>
<name>A0A917J1J4_9BACT</name>
<dbReference type="NCBIfam" id="TIGR02453">
    <property type="entry name" value="TIGR02453 family protein"/>
    <property type="match status" value="1"/>
</dbReference>
<organism evidence="1 2">
    <name type="scientific">Filimonas zeae</name>
    <dbReference type="NCBI Taxonomy" id="1737353"/>
    <lineage>
        <taxon>Bacteria</taxon>
        <taxon>Pseudomonadati</taxon>
        <taxon>Bacteroidota</taxon>
        <taxon>Chitinophagia</taxon>
        <taxon>Chitinophagales</taxon>
        <taxon>Chitinophagaceae</taxon>
        <taxon>Filimonas</taxon>
    </lineage>
</organism>
<dbReference type="PANTHER" id="PTHR36452">
    <property type="entry name" value="CHROMOSOME 12, WHOLE GENOME SHOTGUN SEQUENCE"/>
    <property type="match status" value="1"/>
</dbReference>
<dbReference type="InterPro" id="IPR015996">
    <property type="entry name" value="UCP028451"/>
</dbReference>